<evidence type="ECO:0000313" key="2">
    <source>
        <dbReference type="EMBL" id="OAV89178.1"/>
    </source>
</evidence>
<organism evidence="2">
    <name type="scientific">Puccinia triticina (isolate 1-1 / race 1 (BBBD))</name>
    <name type="common">Brown leaf rust fungus</name>
    <dbReference type="NCBI Taxonomy" id="630390"/>
    <lineage>
        <taxon>Eukaryota</taxon>
        <taxon>Fungi</taxon>
        <taxon>Dikarya</taxon>
        <taxon>Basidiomycota</taxon>
        <taxon>Pucciniomycotina</taxon>
        <taxon>Pucciniomycetes</taxon>
        <taxon>Pucciniales</taxon>
        <taxon>Pucciniaceae</taxon>
        <taxon>Puccinia</taxon>
    </lineage>
</organism>
<name>A0A180G9K8_PUCT1</name>
<keyword evidence="4" id="KW-1185">Reference proteome</keyword>
<dbReference type="VEuPathDB" id="FungiDB:PTTG_28789"/>
<accession>A0A180G9K8</accession>
<proteinExistence type="predicted"/>
<evidence type="ECO:0000313" key="3">
    <source>
        <dbReference type="EnsemblFungi" id="PTTG_28789-t43_1-p1"/>
    </source>
</evidence>
<sequence>MASEGFRQDQLLRNLQLTAGRVPSSDAFRAQRGQLPSAYPSNDRLEEPKQTNWTDFAHILIRIPGQTLIQNKLTNYKIAQFSSSRPRRSGTLRRMDPGIGSTSHLSISKPSIASGVAAIIDLSSDQ</sequence>
<protein>
    <submittedName>
        <fullName evidence="2 3">Uncharacterized protein</fullName>
    </submittedName>
</protein>
<reference evidence="2" key="2">
    <citation type="submission" date="2016-05" db="EMBL/GenBank/DDBJ databases">
        <title>Comparative analysis highlights variable genome content of wheat rusts and divergence of the mating loci.</title>
        <authorList>
            <person name="Cuomo C.A."/>
            <person name="Bakkeren G."/>
            <person name="Szabo L."/>
            <person name="Khalil H."/>
            <person name="Joly D."/>
            <person name="Goldberg J."/>
            <person name="Young S."/>
            <person name="Zeng Q."/>
            <person name="Fellers J."/>
        </authorList>
    </citation>
    <scope>NUCLEOTIDE SEQUENCE [LARGE SCALE GENOMIC DNA]</scope>
    <source>
        <strain evidence="2">1-1 BBBD Race 1</strain>
    </source>
</reference>
<reference evidence="3 4" key="3">
    <citation type="journal article" date="2017" name="G3 (Bethesda)">
        <title>Comparative analysis highlights variable genome content of wheat rusts and divergence of the mating loci.</title>
        <authorList>
            <person name="Cuomo C.A."/>
            <person name="Bakkeren G."/>
            <person name="Khalil H.B."/>
            <person name="Panwar V."/>
            <person name="Joly D."/>
            <person name="Linning R."/>
            <person name="Sakthikumar S."/>
            <person name="Song X."/>
            <person name="Adiconis X."/>
            <person name="Fan L."/>
            <person name="Goldberg J.M."/>
            <person name="Levin J.Z."/>
            <person name="Young S."/>
            <person name="Zeng Q."/>
            <person name="Anikster Y."/>
            <person name="Bruce M."/>
            <person name="Wang M."/>
            <person name="Yin C."/>
            <person name="McCallum B."/>
            <person name="Szabo L.J."/>
            <person name="Hulbert S."/>
            <person name="Chen X."/>
            <person name="Fellers J.P."/>
        </authorList>
    </citation>
    <scope>NUCLEOTIDE SEQUENCE</scope>
    <source>
        <strain evidence="4">Isolate 1-1 / race 1 (BBBD)</strain>
        <strain evidence="3">isolate 1-1 / race 1 (BBBD)</strain>
    </source>
</reference>
<reference evidence="2" key="1">
    <citation type="submission" date="2009-11" db="EMBL/GenBank/DDBJ databases">
        <authorList>
            <consortium name="The Broad Institute Genome Sequencing Platform"/>
            <person name="Ward D."/>
            <person name="Feldgarden M."/>
            <person name="Earl A."/>
            <person name="Young S.K."/>
            <person name="Zeng Q."/>
            <person name="Koehrsen M."/>
            <person name="Alvarado L."/>
            <person name="Berlin A."/>
            <person name="Bochicchio J."/>
            <person name="Borenstein D."/>
            <person name="Chapman S.B."/>
            <person name="Chen Z."/>
            <person name="Engels R."/>
            <person name="Freedman E."/>
            <person name="Gellesch M."/>
            <person name="Goldberg J."/>
            <person name="Griggs A."/>
            <person name="Gujja S."/>
            <person name="Heilman E."/>
            <person name="Heiman D."/>
            <person name="Hepburn T."/>
            <person name="Howarth C."/>
            <person name="Jen D."/>
            <person name="Larson L."/>
            <person name="Lewis B."/>
            <person name="Mehta T."/>
            <person name="Park D."/>
            <person name="Pearson M."/>
            <person name="Roberts A."/>
            <person name="Saif S."/>
            <person name="Shea T."/>
            <person name="Shenoy N."/>
            <person name="Sisk P."/>
            <person name="Stolte C."/>
            <person name="Sykes S."/>
            <person name="Thomson T."/>
            <person name="Walk T."/>
            <person name="White J."/>
            <person name="Yandava C."/>
            <person name="Izard J."/>
            <person name="Baranova O.V."/>
            <person name="Blanton J.M."/>
            <person name="Tanner A.C."/>
            <person name="Dewhirst F.E."/>
            <person name="Haas B."/>
            <person name="Nusbaum C."/>
            <person name="Birren B."/>
        </authorList>
    </citation>
    <scope>NUCLEOTIDE SEQUENCE [LARGE SCALE GENOMIC DNA]</scope>
    <source>
        <strain evidence="2">1-1 BBBD Race 1</strain>
    </source>
</reference>
<evidence type="ECO:0000313" key="4">
    <source>
        <dbReference type="Proteomes" id="UP000005240"/>
    </source>
</evidence>
<feature type="region of interest" description="Disordered" evidence="1">
    <location>
        <begin position="23"/>
        <end position="48"/>
    </location>
</feature>
<gene>
    <name evidence="2" type="ORF">PTTG_28789</name>
</gene>
<dbReference type="EMBL" id="ADAS02000138">
    <property type="protein sequence ID" value="OAV89178.1"/>
    <property type="molecule type" value="Genomic_DNA"/>
</dbReference>
<reference evidence="3" key="4">
    <citation type="submission" date="2025-05" db="UniProtKB">
        <authorList>
            <consortium name="EnsemblFungi"/>
        </authorList>
    </citation>
    <scope>IDENTIFICATION</scope>
    <source>
        <strain evidence="3">isolate 1-1 / race 1 (BBBD)</strain>
    </source>
</reference>
<evidence type="ECO:0000256" key="1">
    <source>
        <dbReference type="SAM" id="MobiDB-lite"/>
    </source>
</evidence>
<dbReference type="AlphaFoldDB" id="A0A180G9K8"/>
<feature type="region of interest" description="Disordered" evidence="1">
    <location>
        <begin position="83"/>
        <end position="104"/>
    </location>
</feature>
<dbReference type="Proteomes" id="UP000005240">
    <property type="component" value="Unassembled WGS sequence"/>
</dbReference>
<dbReference type="EnsemblFungi" id="PTTG_28789-t43_1">
    <property type="protein sequence ID" value="PTTG_28789-t43_1-p1"/>
    <property type="gene ID" value="PTTG_28789"/>
</dbReference>